<feature type="short sequence motif" description="Q motif" evidence="11">
    <location>
        <begin position="15"/>
        <end position="43"/>
    </location>
</feature>
<feature type="non-terminal residue" evidence="17">
    <location>
        <position position="469"/>
    </location>
</feature>
<dbReference type="InterPro" id="IPR014014">
    <property type="entry name" value="RNA_helicase_DEAD_Q_motif"/>
</dbReference>
<dbReference type="InterPro" id="IPR050547">
    <property type="entry name" value="DEAD_box_RNA_helicases"/>
</dbReference>
<dbReference type="InterPro" id="IPR027417">
    <property type="entry name" value="P-loop_NTPase"/>
</dbReference>
<keyword evidence="18" id="KW-1185">Reference proteome</keyword>
<dbReference type="OrthoDB" id="9805696at2"/>
<dbReference type="EMBL" id="AVBH01000015">
    <property type="protein sequence ID" value="KGO99462.1"/>
    <property type="molecule type" value="Genomic_DNA"/>
</dbReference>
<keyword evidence="5 12" id="KW-0347">Helicase</keyword>
<dbReference type="CDD" id="cd18787">
    <property type="entry name" value="SF2_C_DEAD"/>
    <property type="match status" value="1"/>
</dbReference>
<dbReference type="STRING" id="1385515.GCA_000423325_01100"/>
<evidence type="ECO:0000256" key="3">
    <source>
        <dbReference type="ARBA" id="ARBA00022741"/>
    </source>
</evidence>
<dbReference type="Pfam" id="PF25399">
    <property type="entry name" value="DeaD_dimer"/>
    <property type="match status" value="1"/>
</dbReference>
<dbReference type="EC" id="3.6.4.13" evidence="1"/>
<keyword evidence="2" id="KW-0963">Cytoplasm</keyword>
<evidence type="ECO:0000256" key="5">
    <source>
        <dbReference type="ARBA" id="ARBA00022806"/>
    </source>
</evidence>
<dbReference type="GO" id="GO:0042255">
    <property type="term" value="P:ribosome assembly"/>
    <property type="evidence" value="ECO:0007669"/>
    <property type="project" value="UniProtKB-ARBA"/>
</dbReference>
<sequence>MSAETPATPDDAPTTRFTDLQLPEALLRALADLGYESPSPIQAATIPPLLEGRDVLGQAQTGTGKTAAFALPVLAQLDPDQKIPQALVLAPTRELAIQVAEAFQSYAAHLPGFQVLPIYGGQGYGPQLNALRRGVQVVVGTPGRVIDHLTRGSLDLSQLRCLVLDEADEMLRMGFIDDVEAVLKKTPENRQVALFSATMPPPIRRIAQTYLNEPVEVAIKAKTSTAANIRQRYWAVSGVNKLDALTRILEAEPFEAMIVFARTKLGTEELADKLAARGIAAAAINGDVQQAQREKTIQQLKDGRIDVLVATDVAARGLDVERISHVLNYDIPYDTESYVHRIGRTGRAGRKGEAILFVTPRERGMLRAIERATRQPIEPMALPTVETVNEQRVSKFLARIGEALGGDDLGLFRELVERYEREHNVPAVEIAAALAKIVQGDTPLLLTAPPRAVPREREPGPRELGHRGQ</sequence>
<dbReference type="GO" id="GO:0003724">
    <property type="term" value="F:RNA helicase activity"/>
    <property type="evidence" value="ECO:0007669"/>
    <property type="project" value="UniProtKB-EC"/>
</dbReference>
<dbReference type="SUPFAM" id="SSF52540">
    <property type="entry name" value="P-loop containing nucleoside triphosphate hydrolases"/>
    <property type="match status" value="1"/>
</dbReference>
<dbReference type="PROSITE" id="PS00039">
    <property type="entry name" value="DEAD_ATP_HELICASE"/>
    <property type="match status" value="1"/>
</dbReference>
<name>A0A0A0MB69_9GAMM</name>
<keyword evidence="7" id="KW-0346">Stress response</keyword>
<evidence type="ECO:0000256" key="10">
    <source>
        <dbReference type="ARBA" id="ARBA00074363"/>
    </source>
</evidence>
<evidence type="ECO:0000256" key="6">
    <source>
        <dbReference type="ARBA" id="ARBA00022840"/>
    </source>
</evidence>
<dbReference type="Pfam" id="PF00270">
    <property type="entry name" value="DEAD"/>
    <property type="match status" value="1"/>
</dbReference>
<dbReference type="AlphaFoldDB" id="A0A0A0MB69"/>
<feature type="domain" description="Helicase ATP-binding" evidence="14">
    <location>
        <begin position="46"/>
        <end position="217"/>
    </location>
</feature>
<evidence type="ECO:0000256" key="12">
    <source>
        <dbReference type="RuleBase" id="RU000492"/>
    </source>
</evidence>
<dbReference type="InterPro" id="IPR044742">
    <property type="entry name" value="DEAD/DEAH_RhlB"/>
</dbReference>
<dbReference type="InterPro" id="IPR000629">
    <property type="entry name" value="RNA-helicase_DEAD-box_CS"/>
</dbReference>
<evidence type="ECO:0000256" key="11">
    <source>
        <dbReference type="PROSITE-ProRule" id="PRU00552"/>
    </source>
</evidence>
<protein>
    <recommendedName>
        <fullName evidence="10">DEAD-box ATP-dependent RNA helicase RhpA</fullName>
        <ecNumber evidence="1">3.6.4.13</ecNumber>
    </recommendedName>
</protein>
<feature type="domain" description="DEAD-box RNA helicase Q" evidence="16">
    <location>
        <begin position="15"/>
        <end position="43"/>
    </location>
</feature>
<comment type="catalytic activity">
    <reaction evidence="9">
        <text>ATP + H2O = ADP + phosphate + H(+)</text>
        <dbReference type="Rhea" id="RHEA:13065"/>
        <dbReference type="ChEBI" id="CHEBI:15377"/>
        <dbReference type="ChEBI" id="CHEBI:15378"/>
        <dbReference type="ChEBI" id="CHEBI:30616"/>
        <dbReference type="ChEBI" id="CHEBI:43474"/>
        <dbReference type="ChEBI" id="CHEBI:456216"/>
        <dbReference type="EC" id="3.6.4.13"/>
    </reaction>
</comment>
<evidence type="ECO:0000256" key="2">
    <source>
        <dbReference type="ARBA" id="ARBA00022490"/>
    </source>
</evidence>
<evidence type="ECO:0000259" key="15">
    <source>
        <dbReference type="PROSITE" id="PS51194"/>
    </source>
</evidence>
<evidence type="ECO:0000256" key="8">
    <source>
        <dbReference type="ARBA" id="ARBA00038437"/>
    </source>
</evidence>
<dbReference type="GO" id="GO:0005840">
    <property type="term" value="C:ribosome"/>
    <property type="evidence" value="ECO:0007669"/>
    <property type="project" value="TreeGrafter"/>
</dbReference>
<evidence type="ECO:0000256" key="7">
    <source>
        <dbReference type="ARBA" id="ARBA00023016"/>
    </source>
</evidence>
<evidence type="ECO:0000256" key="1">
    <source>
        <dbReference type="ARBA" id="ARBA00012552"/>
    </source>
</evidence>
<dbReference type="SMART" id="SM00490">
    <property type="entry name" value="HELICc"/>
    <property type="match status" value="1"/>
</dbReference>
<evidence type="ECO:0000259" key="16">
    <source>
        <dbReference type="PROSITE" id="PS51195"/>
    </source>
</evidence>
<dbReference type="Pfam" id="PF00271">
    <property type="entry name" value="Helicase_C"/>
    <property type="match status" value="1"/>
</dbReference>
<gene>
    <name evidence="17" type="ORF">N791_07320</name>
</gene>
<evidence type="ECO:0000256" key="13">
    <source>
        <dbReference type="SAM" id="MobiDB-lite"/>
    </source>
</evidence>
<dbReference type="GO" id="GO:0005524">
    <property type="term" value="F:ATP binding"/>
    <property type="evidence" value="ECO:0007669"/>
    <property type="project" value="UniProtKB-KW"/>
</dbReference>
<dbReference type="RefSeq" id="WP_036136058.1">
    <property type="nucleotide sequence ID" value="NZ_AVBH01000015.1"/>
</dbReference>
<proteinExistence type="inferred from homology"/>
<keyword evidence="4 12" id="KW-0378">Hydrolase</keyword>
<dbReference type="SMART" id="SM00487">
    <property type="entry name" value="DEXDc"/>
    <property type="match status" value="1"/>
</dbReference>
<dbReference type="GO" id="GO:0033592">
    <property type="term" value="F:RNA strand annealing activity"/>
    <property type="evidence" value="ECO:0007669"/>
    <property type="project" value="TreeGrafter"/>
</dbReference>
<dbReference type="InterPro" id="IPR011545">
    <property type="entry name" value="DEAD/DEAH_box_helicase_dom"/>
</dbReference>
<dbReference type="InterPro" id="IPR057325">
    <property type="entry name" value="DeaD_dimer"/>
</dbReference>
<comment type="caution">
    <text evidence="17">The sequence shown here is derived from an EMBL/GenBank/DDBJ whole genome shotgun (WGS) entry which is preliminary data.</text>
</comment>
<feature type="region of interest" description="Disordered" evidence="13">
    <location>
        <begin position="450"/>
        <end position="469"/>
    </location>
</feature>
<evidence type="ECO:0000256" key="9">
    <source>
        <dbReference type="ARBA" id="ARBA00047984"/>
    </source>
</evidence>
<organism evidence="17 18">
    <name type="scientific">Lysobacter defluvii IMMIB APB-9 = DSM 18482</name>
    <dbReference type="NCBI Taxonomy" id="1385515"/>
    <lineage>
        <taxon>Bacteria</taxon>
        <taxon>Pseudomonadati</taxon>
        <taxon>Pseudomonadota</taxon>
        <taxon>Gammaproteobacteria</taxon>
        <taxon>Lysobacterales</taxon>
        <taxon>Lysobacteraceae</taxon>
        <taxon>Novilysobacter</taxon>
    </lineage>
</organism>
<dbReference type="Proteomes" id="UP000030003">
    <property type="component" value="Unassembled WGS sequence"/>
</dbReference>
<dbReference type="eggNOG" id="COG0513">
    <property type="taxonomic scope" value="Bacteria"/>
</dbReference>
<feature type="compositionally biased region" description="Basic and acidic residues" evidence="13">
    <location>
        <begin position="453"/>
        <end position="469"/>
    </location>
</feature>
<accession>A0A0A0MB69</accession>
<dbReference type="PROSITE" id="PS51194">
    <property type="entry name" value="HELICASE_CTER"/>
    <property type="match status" value="1"/>
</dbReference>
<keyword evidence="6 12" id="KW-0067">ATP-binding</keyword>
<evidence type="ECO:0000313" key="17">
    <source>
        <dbReference type="EMBL" id="KGO99462.1"/>
    </source>
</evidence>
<dbReference type="FunFam" id="3.40.50.300:FF:000108">
    <property type="entry name" value="ATP-dependent RNA helicase RhlE"/>
    <property type="match status" value="1"/>
</dbReference>
<dbReference type="GO" id="GO:0016787">
    <property type="term" value="F:hydrolase activity"/>
    <property type="evidence" value="ECO:0007669"/>
    <property type="project" value="UniProtKB-KW"/>
</dbReference>
<dbReference type="GO" id="GO:0005829">
    <property type="term" value="C:cytosol"/>
    <property type="evidence" value="ECO:0007669"/>
    <property type="project" value="TreeGrafter"/>
</dbReference>
<dbReference type="InterPro" id="IPR001650">
    <property type="entry name" value="Helicase_C-like"/>
</dbReference>
<dbReference type="GO" id="GO:0009409">
    <property type="term" value="P:response to cold"/>
    <property type="evidence" value="ECO:0007669"/>
    <property type="project" value="TreeGrafter"/>
</dbReference>
<reference evidence="17 18" key="1">
    <citation type="submission" date="2013-08" db="EMBL/GenBank/DDBJ databases">
        <title>Genomic analysis of Lysobacter defluvii.</title>
        <authorList>
            <person name="Wang Q."/>
            <person name="Wang G."/>
        </authorList>
    </citation>
    <scope>NUCLEOTIDE SEQUENCE [LARGE SCALE GENOMIC DNA]</scope>
    <source>
        <strain evidence="17 18">IMMIB APB-9</strain>
    </source>
</reference>
<comment type="similarity">
    <text evidence="8 12">Belongs to the DEAD box helicase family.</text>
</comment>
<dbReference type="Gene3D" id="3.40.50.300">
    <property type="entry name" value="P-loop containing nucleotide triphosphate hydrolases"/>
    <property type="match status" value="2"/>
</dbReference>
<keyword evidence="3 12" id="KW-0547">Nucleotide-binding</keyword>
<dbReference type="PANTHER" id="PTHR47963:SF8">
    <property type="entry name" value="ATP-DEPENDENT RNA HELICASE DEAD"/>
    <property type="match status" value="1"/>
</dbReference>
<dbReference type="CDD" id="cd00268">
    <property type="entry name" value="DEADc"/>
    <property type="match status" value="1"/>
</dbReference>
<evidence type="ECO:0000313" key="18">
    <source>
        <dbReference type="Proteomes" id="UP000030003"/>
    </source>
</evidence>
<dbReference type="InterPro" id="IPR014001">
    <property type="entry name" value="Helicase_ATP-bd"/>
</dbReference>
<feature type="domain" description="Helicase C-terminal" evidence="15">
    <location>
        <begin position="241"/>
        <end position="388"/>
    </location>
</feature>
<dbReference type="PROSITE" id="PS51192">
    <property type="entry name" value="HELICASE_ATP_BIND_1"/>
    <property type="match status" value="1"/>
</dbReference>
<dbReference type="PROSITE" id="PS51195">
    <property type="entry name" value="Q_MOTIF"/>
    <property type="match status" value="1"/>
</dbReference>
<evidence type="ECO:0000259" key="14">
    <source>
        <dbReference type="PROSITE" id="PS51192"/>
    </source>
</evidence>
<evidence type="ECO:0000256" key="4">
    <source>
        <dbReference type="ARBA" id="ARBA00022801"/>
    </source>
</evidence>
<dbReference type="PANTHER" id="PTHR47963">
    <property type="entry name" value="DEAD-BOX ATP-DEPENDENT RNA HELICASE 47, MITOCHONDRIAL"/>
    <property type="match status" value="1"/>
</dbReference>